<reference evidence="2" key="1">
    <citation type="journal article" date="2014" name="Int. J. Syst. Evol. Microbiol.">
        <title>Complete genome sequence of Corynebacterium casei LMG S-19264T (=DSM 44701T), isolated from a smear-ripened cheese.</title>
        <authorList>
            <consortium name="US DOE Joint Genome Institute (JGI-PGF)"/>
            <person name="Walter F."/>
            <person name="Albersmeier A."/>
            <person name="Kalinowski J."/>
            <person name="Ruckert C."/>
        </authorList>
    </citation>
    <scope>NUCLEOTIDE SEQUENCE</scope>
    <source>
        <strain evidence="2">VKM Ac-1401</strain>
    </source>
</reference>
<gene>
    <name evidence="2" type="ORF">GCM10017584_18620</name>
</gene>
<organism evidence="2 3">
    <name type="scientific">Leifsonia poae</name>
    <dbReference type="NCBI Taxonomy" id="110933"/>
    <lineage>
        <taxon>Bacteria</taxon>
        <taxon>Bacillati</taxon>
        <taxon>Actinomycetota</taxon>
        <taxon>Actinomycetes</taxon>
        <taxon>Micrococcales</taxon>
        <taxon>Microbacteriaceae</taxon>
        <taxon>Leifsonia</taxon>
    </lineage>
</organism>
<dbReference type="Pfam" id="PF13455">
    <property type="entry name" value="MUG113"/>
    <property type="match status" value="1"/>
</dbReference>
<protein>
    <recommendedName>
        <fullName evidence="1">Bacteriophage T5 Orf172 DNA-binding domain-containing protein</fullName>
    </recommendedName>
</protein>
<evidence type="ECO:0000259" key="1">
    <source>
        <dbReference type="SMART" id="SM00974"/>
    </source>
</evidence>
<dbReference type="EMBL" id="BSEN01000006">
    <property type="protein sequence ID" value="GLJ76288.1"/>
    <property type="molecule type" value="Genomic_DNA"/>
</dbReference>
<dbReference type="AlphaFoldDB" id="A0A9W6LZI9"/>
<keyword evidence="3" id="KW-1185">Reference proteome</keyword>
<dbReference type="Proteomes" id="UP001142372">
    <property type="component" value="Unassembled WGS sequence"/>
</dbReference>
<feature type="domain" description="Bacteriophage T5 Orf172 DNA-binding" evidence="1">
    <location>
        <begin position="119"/>
        <end position="187"/>
    </location>
</feature>
<sequence length="210" mass="23375">MHPARTEKVLPGRRRGVGGARYRSGMHCAVLLPNGAPCPDPVEAGSPVPLCTHHLVAAYDWVASDVGITDLLPSPCLACGSRLGVRYPSGWLCAICEWRQGDIPDGDALDDRVDVVYYLRFDDRVKIGTSGNPRQRIAALPHHEVLAFERGGRMLEQRRHRQFAAHRIPRTEWFEPNDDLAAHLAALSAGVDDPWGLYDRWRSERIALRG</sequence>
<proteinExistence type="predicted"/>
<name>A0A9W6LZI9_9MICO</name>
<evidence type="ECO:0000313" key="2">
    <source>
        <dbReference type="EMBL" id="GLJ76288.1"/>
    </source>
</evidence>
<dbReference type="SMART" id="SM00974">
    <property type="entry name" value="T5orf172"/>
    <property type="match status" value="1"/>
</dbReference>
<dbReference type="InterPro" id="IPR018306">
    <property type="entry name" value="Phage_T5_Orf172_DNA-bd"/>
</dbReference>
<comment type="caution">
    <text evidence="2">The sequence shown here is derived from an EMBL/GenBank/DDBJ whole genome shotgun (WGS) entry which is preliminary data.</text>
</comment>
<accession>A0A9W6LZI9</accession>
<reference evidence="2" key="2">
    <citation type="submission" date="2023-01" db="EMBL/GenBank/DDBJ databases">
        <authorList>
            <person name="Sun Q."/>
            <person name="Evtushenko L."/>
        </authorList>
    </citation>
    <scope>NUCLEOTIDE SEQUENCE</scope>
    <source>
        <strain evidence="2">VKM Ac-1401</strain>
    </source>
</reference>
<evidence type="ECO:0000313" key="3">
    <source>
        <dbReference type="Proteomes" id="UP001142372"/>
    </source>
</evidence>